<name>A0A059A7X3_EUCGR</name>
<dbReference type="AlphaFoldDB" id="A0A059A7X3"/>
<evidence type="ECO:0000313" key="1">
    <source>
        <dbReference type="EMBL" id="KCW49913.1"/>
    </source>
</evidence>
<organism evidence="1">
    <name type="scientific">Eucalyptus grandis</name>
    <name type="common">Flooded gum</name>
    <dbReference type="NCBI Taxonomy" id="71139"/>
    <lineage>
        <taxon>Eukaryota</taxon>
        <taxon>Viridiplantae</taxon>
        <taxon>Streptophyta</taxon>
        <taxon>Embryophyta</taxon>
        <taxon>Tracheophyta</taxon>
        <taxon>Spermatophyta</taxon>
        <taxon>Magnoliopsida</taxon>
        <taxon>eudicotyledons</taxon>
        <taxon>Gunneridae</taxon>
        <taxon>Pentapetalae</taxon>
        <taxon>rosids</taxon>
        <taxon>malvids</taxon>
        <taxon>Myrtales</taxon>
        <taxon>Myrtaceae</taxon>
        <taxon>Myrtoideae</taxon>
        <taxon>Eucalypteae</taxon>
        <taxon>Eucalyptus</taxon>
    </lineage>
</organism>
<proteinExistence type="predicted"/>
<dbReference type="Gramene" id="KCW49913">
    <property type="protein sequence ID" value="KCW49913"/>
    <property type="gene ID" value="EUGRSUZ_K03380"/>
</dbReference>
<sequence>MPPNLLTRFPLNLISENQLILLQFSFRHPEYAAKYYKVLPNSRTTKAHPHSLVHCVPKSCNSVVSAFQTLTISQVTVFPLLN</sequence>
<gene>
    <name evidence="1" type="ORF">EUGRSUZ_K03380</name>
</gene>
<protein>
    <submittedName>
        <fullName evidence="1">Uncharacterized protein</fullName>
    </submittedName>
</protein>
<accession>A0A059A7X3</accession>
<dbReference type="EMBL" id="KK198763">
    <property type="protein sequence ID" value="KCW49913.1"/>
    <property type="molecule type" value="Genomic_DNA"/>
</dbReference>
<dbReference type="InParanoid" id="A0A059A7X3"/>
<reference evidence="1" key="1">
    <citation type="submission" date="2013-07" db="EMBL/GenBank/DDBJ databases">
        <title>The genome of Eucalyptus grandis.</title>
        <authorList>
            <person name="Schmutz J."/>
            <person name="Hayes R."/>
            <person name="Myburg A."/>
            <person name="Tuskan G."/>
            <person name="Grattapaglia D."/>
            <person name="Rokhsar D.S."/>
        </authorList>
    </citation>
    <scope>NUCLEOTIDE SEQUENCE</scope>
    <source>
        <tissue evidence="1">Leaf extractions</tissue>
    </source>
</reference>